<dbReference type="InterPro" id="IPR020845">
    <property type="entry name" value="AMP-binding_CS"/>
</dbReference>
<dbReference type="Pfam" id="PF13193">
    <property type="entry name" value="AMP-binding_C"/>
    <property type="match status" value="1"/>
</dbReference>
<dbReference type="eggNOG" id="COG0318">
    <property type="taxonomic scope" value="Bacteria"/>
</dbReference>
<dbReference type="InterPro" id="IPR025110">
    <property type="entry name" value="AMP-bd_C"/>
</dbReference>
<dbReference type="GO" id="GO:0006631">
    <property type="term" value="P:fatty acid metabolic process"/>
    <property type="evidence" value="ECO:0007669"/>
    <property type="project" value="TreeGrafter"/>
</dbReference>
<accession>A0A076ETN4</accession>
<dbReference type="InterPro" id="IPR000873">
    <property type="entry name" value="AMP-dep_synth/lig_dom"/>
</dbReference>
<feature type="domain" description="AMP-dependent synthetase/ligase" evidence="3">
    <location>
        <begin position="40"/>
        <end position="411"/>
    </location>
</feature>
<evidence type="ECO:0000259" key="3">
    <source>
        <dbReference type="Pfam" id="PF00501"/>
    </source>
</evidence>
<dbReference type="PROSITE" id="PS00455">
    <property type="entry name" value="AMP_BINDING"/>
    <property type="match status" value="1"/>
</dbReference>
<dbReference type="InterPro" id="IPR042099">
    <property type="entry name" value="ANL_N_sf"/>
</dbReference>
<sequence length="555" mass="59995">MDVMEHAGAILPEDRYSASTLEAFRSNGYWRDESLAEHVDRWATIDPDFVAVTDGYGSLTRGELRAQAYRLAAALKKLGVDSGDRVQVQLPNWNEFVVIYVALARIGAVLVPTMPVYRHDEVRYVLEHSGAKISFVTEEFRKFRYTDMLAEVRPEVPGLEHVVVVRGTARAGEIAFESLTVGDRVPGDDELGPPPSADAAHAIIYTSGTESRPKGCQHTFNTLSFTVHGLGGDVMGLNPADVMFMPSPVTHATGLAVGVAAPLILGSGIHLLDVWEPGEGLRRIAQFKTTISMAATPFLQMALGAIESGADHDVSSMRMWVSAGAPIPEALLRAWKKALPACLLLPVYGSSEGLLVTAVRADDPIEKVLSSDGRAFDGVDLEIRDEEGAVVPAGEEGQMFYGGPGIFLGYWRDSERTAASVDSRGFLASGDLGRVDAEGYLRVTGRIKDLIIRGGMNISAREVEEHLLAHPRITGAAAVSMPDPRLGEKVCAFIEVNGPAPTLDELADFLRNERKAMMQKIPEKVVVVDQLPTTATGKIQKFLLRKQAAELTGNA</sequence>
<protein>
    <submittedName>
        <fullName evidence="5">Fatty-acid--CoA ligase</fullName>
    </submittedName>
</protein>
<comment type="similarity">
    <text evidence="1">Belongs to the ATP-dependent AMP-binding enzyme family.</text>
</comment>
<dbReference type="SUPFAM" id="SSF56801">
    <property type="entry name" value="Acetyl-CoA synthetase-like"/>
    <property type="match status" value="1"/>
</dbReference>
<evidence type="ECO:0000256" key="2">
    <source>
        <dbReference type="ARBA" id="ARBA00022598"/>
    </source>
</evidence>
<evidence type="ECO:0000313" key="6">
    <source>
        <dbReference type="Proteomes" id="UP000028488"/>
    </source>
</evidence>
<name>A0A076ETN4_RHOOP</name>
<dbReference type="EMBL" id="CP008947">
    <property type="protein sequence ID" value="AII08488.1"/>
    <property type="molecule type" value="Genomic_DNA"/>
</dbReference>
<gene>
    <name evidence="5" type="ORF">EP51_29275</name>
</gene>
<dbReference type="GO" id="GO:0031956">
    <property type="term" value="F:medium-chain fatty acid-CoA ligase activity"/>
    <property type="evidence" value="ECO:0007669"/>
    <property type="project" value="TreeGrafter"/>
</dbReference>
<dbReference type="Gene3D" id="3.40.50.12780">
    <property type="entry name" value="N-terminal domain of ligase-like"/>
    <property type="match status" value="1"/>
</dbReference>
<dbReference type="RefSeq" id="WP_128641240.1">
    <property type="nucleotide sequence ID" value="NZ_CP008947.1"/>
</dbReference>
<organism evidence="5 6">
    <name type="scientific">Rhodococcus opacus</name>
    <name type="common">Nocardia opaca</name>
    <dbReference type="NCBI Taxonomy" id="37919"/>
    <lineage>
        <taxon>Bacteria</taxon>
        <taxon>Bacillati</taxon>
        <taxon>Actinomycetota</taxon>
        <taxon>Actinomycetes</taxon>
        <taxon>Mycobacteriales</taxon>
        <taxon>Nocardiaceae</taxon>
        <taxon>Rhodococcus</taxon>
    </lineage>
</organism>
<evidence type="ECO:0000256" key="1">
    <source>
        <dbReference type="ARBA" id="ARBA00006432"/>
    </source>
</evidence>
<dbReference type="InterPro" id="IPR045851">
    <property type="entry name" value="AMP-bd_C_sf"/>
</dbReference>
<evidence type="ECO:0000259" key="4">
    <source>
        <dbReference type="Pfam" id="PF13193"/>
    </source>
</evidence>
<evidence type="ECO:0000313" key="5">
    <source>
        <dbReference type="EMBL" id="AII08488.1"/>
    </source>
</evidence>
<reference evidence="5 6" key="1">
    <citation type="submission" date="2014-07" db="EMBL/GenBank/DDBJ databases">
        <title>Genome Sequence of Rhodococcus opacus Strain R7, a Biodegrader of Mono- and Polycyclic Aromatic Hydrocarbons.</title>
        <authorList>
            <person name="Di Gennaro P."/>
            <person name="Zampolli J."/>
            <person name="Presti I."/>
            <person name="Cappelletti M."/>
            <person name="D'Ursi P."/>
            <person name="Orro A."/>
            <person name="Mezzelani A."/>
            <person name="Milanesi L."/>
        </authorList>
    </citation>
    <scope>NUCLEOTIDE SEQUENCE [LARGE SCALE GENOMIC DNA]</scope>
    <source>
        <strain evidence="5 6">R7</strain>
    </source>
</reference>
<keyword evidence="2 5" id="KW-0436">Ligase</keyword>
<dbReference type="AlphaFoldDB" id="A0A076ETN4"/>
<dbReference type="Pfam" id="PF00501">
    <property type="entry name" value="AMP-binding"/>
    <property type="match status" value="1"/>
</dbReference>
<dbReference type="Proteomes" id="UP000028488">
    <property type="component" value="Chromosome"/>
</dbReference>
<proteinExistence type="inferred from homology"/>
<dbReference type="PANTHER" id="PTHR43201:SF5">
    <property type="entry name" value="MEDIUM-CHAIN ACYL-COA LIGASE ACSF2, MITOCHONDRIAL"/>
    <property type="match status" value="1"/>
</dbReference>
<feature type="domain" description="AMP-binding enzyme C-terminal" evidence="4">
    <location>
        <begin position="462"/>
        <end position="538"/>
    </location>
</feature>
<dbReference type="PANTHER" id="PTHR43201">
    <property type="entry name" value="ACYL-COA SYNTHETASE"/>
    <property type="match status" value="1"/>
</dbReference>
<dbReference type="Gene3D" id="3.30.300.30">
    <property type="match status" value="1"/>
</dbReference>